<dbReference type="PANTHER" id="PTHR35936">
    <property type="entry name" value="MEMBRANE-BOUND LYTIC MUREIN TRANSGLYCOSYLASE F"/>
    <property type="match status" value="1"/>
</dbReference>
<dbReference type="GO" id="GO:0030313">
    <property type="term" value="C:cell envelope"/>
    <property type="evidence" value="ECO:0007669"/>
    <property type="project" value="UniProtKB-SubCell"/>
</dbReference>
<evidence type="ECO:0000256" key="1">
    <source>
        <dbReference type="ARBA" id="ARBA00004196"/>
    </source>
</evidence>
<evidence type="ECO:0000313" key="4">
    <source>
        <dbReference type="EMBL" id="MPM70967.1"/>
    </source>
</evidence>
<dbReference type="SMART" id="SM00062">
    <property type="entry name" value="PBPb"/>
    <property type="match status" value="1"/>
</dbReference>
<evidence type="ECO:0000259" key="3">
    <source>
        <dbReference type="SMART" id="SM00062"/>
    </source>
</evidence>
<reference evidence="4" key="1">
    <citation type="submission" date="2019-08" db="EMBL/GenBank/DDBJ databases">
        <authorList>
            <person name="Kucharzyk K."/>
            <person name="Murdoch R.W."/>
            <person name="Higgins S."/>
            <person name="Loffler F."/>
        </authorList>
    </citation>
    <scope>NUCLEOTIDE SEQUENCE</scope>
</reference>
<dbReference type="Pfam" id="PF00497">
    <property type="entry name" value="SBP_bac_3"/>
    <property type="match status" value="1"/>
</dbReference>
<dbReference type="AlphaFoldDB" id="A0A645C0W9"/>
<proteinExistence type="predicted"/>
<dbReference type="CDD" id="cd13624">
    <property type="entry name" value="PBP2_Arg_Lys_His"/>
    <property type="match status" value="1"/>
</dbReference>
<dbReference type="SUPFAM" id="SSF53850">
    <property type="entry name" value="Periplasmic binding protein-like II"/>
    <property type="match status" value="1"/>
</dbReference>
<dbReference type="InterPro" id="IPR018313">
    <property type="entry name" value="SBP_3_CS"/>
</dbReference>
<comment type="subcellular location">
    <subcellularLocation>
        <location evidence="1">Cell envelope</location>
    </subcellularLocation>
</comment>
<protein>
    <submittedName>
        <fullName evidence="4">L-cystine-binding protein FliY</fullName>
    </submittedName>
</protein>
<accession>A0A645C0W9</accession>
<name>A0A645C0W9_9ZZZZ</name>
<feature type="domain" description="Solute-binding protein family 3/N-terminal" evidence="3">
    <location>
        <begin position="37"/>
        <end position="252"/>
    </location>
</feature>
<dbReference type="Gene3D" id="3.40.190.10">
    <property type="entry name" value="Periplasmic binding protein-like II"/>
    <property type="match status" value="2"/>
</dbReference>
<organism evidence="4">
    <name type="scientific">bioreactor metagenome</name>
    <dbReference type="NCBI Taxonomy" id="1076179"/>
    <lineage>
        <taxon>unclassified sequences</taxon>
        <taxon>metagenomes</taxon>
        <taxon>ecological metagenomes</taxon>
    </lineage>
</organism>
<evidence type="ECO:0000256" key="2">
    <source>
        <dbReference type="ARBA" id="ARBA00022729"/>
    </source>
</evidence>
<keyword evidence="2" id="KW-0732">Signal</keyword>
<comment type="caution">
    <text evidence="4">The sequence shown here is derived from an EMBL/GenBank/DDBJ whole genome shotgun (WGS) entry which is preliminary data.</text>
</comment>
<sequence length="255" mass="27200">MKIKKIALIMSILTLFALFASSCGNTPTLDTIKNRGKLVMATNAAFPPFEQLESGKFVGFDVDLANEIAKYIGVELEIVDIDFDSIVGSIDSGKYDVGIAGMTADEDKKKNVDFSDDYYKASQNIIVTSDSAIADVSGLTGKTVACQEGTTGEKYCQENGYTIQSYKSGSEAVIALIAGKVDAVVIDNLPALALAEENSGKVKVLTEPLTEETYAIAVKKGNSTLLKAINDALASIKASGRLAEIYAQYNIDYEG</sequence>
<dbReference type="PANTHER" id="PTHR35936:SF17">
    <property type="entry name" value="ARGININE-BINDING EXTRACELLULAR PROTEIN ARTP"/>
    <property type="match status" value="1"/>
</dbReference>
<dbReference type="EMBL" id="VSSQ01023817">
    <property type="protein sequence ID" value="MPM70967.1"/>
    <property type="molecule type" value="Genomic_DNA"/>
</dbReference>
<dbReference type="PROSITE" id="PS51257">
    <property type="entry name" value="PROKAR_LIPOPROTEIN"/>
    <property type="match status" value="1"/>
</dbReference>
<dbReference type="PROSITE" id="PS01039">
    <property type="entry name" value="SBP_BACTERIAL_3"/>
    <property type="match status" value="1"/>
</dbReference>
<gene>
    <name evidence="4" type="primary">fliY_20</name>
    <name evidence="4" type="ORF">SDC9_117930</name>
</gene>
<dbReference type="InterPro" id="IPR001638">
    <property type="entry name" value="Solute-binding_3/MltF_N"/>
</dbReference>